<dbReference type="SMART" id="SM00028">
    <property type="entry name" value="TPR"/>
    <property type="match status" value="2"/>
</dbReference>
<name>A0A060BJ25_9PROT</name>
<evidence type="ECO:0000256" key="1">
    <source>
        <dbReference type="PROSITE-ProRule" id="PRU00339"/>
    </source>
</evidence>
<feature type="repeat" description="TPR" evidence="1">
    <location>
        <begin position="53"/>
        <end position="86"/>
    </location>
</feature>
<dbReference type="PROSITE" id="PS50005">
    <property type="entry name" value="TPR"/>
    <property type="match status" value="1"/>
</dbReference>
<proteinExistence type="predicted"/>
<reference evidence="2" key="1">
    <citation type="journal article" date="2013" name="Environ. Microbiol.">
        <title>Seasonally variable intestinal metagenomes of the red palm weevil (Rhynchophorus ferrugineus).</title>
        <authorList>
            <person name="Jia S."/>
            <person name="Zhang X."/>
            <person name="Zhang G."/>
            <person name="Yin A."/>
            <person name="Zhang S."/>
            <person name="Li F."/>
            <person name="Wang L."/>
            <person name="Zhao D."/>
            <person name="Yun Q."/>
            <person name="Tala"/>
            <person name="Wang J."/>
            <person name="Sun G."/>
            <person name="Baabdullah M."/>
            <person name="Yu X."/>
            <person name="Hu S."/>
            <person name="Al-Mssallem I.S."/>
            <person name="Yu J."/>
        </authorList>
    </citation>
    <scope>NUCLEOTIDE SEQUENCE</scope>
</reference>
<keyword evidence="1" id="KW-0802">TPR repeat</keyword>
<dbReference type="InterPro" id="IPR011990">
    <property type="entry name" value="TPR-like_helical_dom_sf"/>
</dbReference>
<organism evidence="2">
    <name type="scientific">uncultured Gallionella sp</name>
    <dbReference type="NCBI Taxonomy" id="360907"/>
    <lineage>
        <taxon>Bacteria</taxon>
        <taxon>Pseudomonadati</taxon>
        <taxon>Pseudomonadota</taxon>
        <taxon>Betaproteobacteria</taxon>
        <taxon>Nitrosomonadales</taxon>
        <taxon>Gallionellaceae</taxon>
        <taxon>Gallionella</taxon>
        <taxon>environmental samples</taxon>
    </lineage>
</organism>
<dbReference type="SUPFAM" id="SSF48452">
    <property type="entry name" value="TPR-like"/>
    <property type="match status" value="1"/>
</dbReference>
<evidence type="ECO:0000313" key="2">
    <source>
        <dbReference type="EMBL" id="AIA84093.1"/>
    </source>
</evidence>
<protein>
    <submittedName>
        <fullName evidence="2">CAZy families GT41 protein</fullName>
    </submittedName>
</protein>
<dbReference type="EMBL" id="KF116845">
    <property type="protein sequence ID" value="AIA84093.1"/>
    <property type="molecule type" value="Genomic_DNA"/>
</dbReference>
<dbReference type="InterPro" id="IPR019734">
    <property type="entry name" value="TPR_rpt"/>
</dbReference>
<accession>A0A060BJ25</accession>
<dbReference type="AlphaFoldDB" id="A0A060BJ25"/>
<dbReference type="Gene3D" id="1.25.40.10">
    <property type="entry name" value="Tetratricopeptide repeat domain"/>
    <property type="match status" value="1"/>
</dbReference>
<sequence length="145" mass="16119">MLPSPCWERVLELTPDDRIRPRIALGWALQEEDRLVEAEPHFLRAAEIDPGAAEPQVKIGSLHEERGEFEQAEARFRAAIKNDPKHSPGHSRLATLLRGKLPETDQAAVEELITDPETSDAARTRLQYALGHVLDAEGRLSASSL</sequence>
<feature type="non-terminal residue" evidence="2">
    <location>
        <position position="145"/>
    </location>
</feature>
<dbReference type="Pfam" id="PF14559">
    <property type="entry name" value="TPR_19"/>
    <property type="match status" value="1"/>
</dbReference>